<accession>A0A2P2KN56</accession>
<name>A0A2P2KN56_RHIMU</name>
<sequence>MNRQFIDSVKR</sequence>
<evidence type="ECO:0000313" key="1">
    <source>
        <dbReference type="EMBL" id="MBX07168.1"/>
    </source>
</evidence>
<protein>
    <submittedName>
        <fullName evidence="1">Uncharacterized protein</fullName>
    </submittedName>
</protein>
<organism evidence="1">
    <name type="scientific">Rhizophora mucronata</name>
    <name type="common">Asiatic mangrove</name>
    <dbReference type="NCBI Taxonomy" id="61149"/>
    <lineage>
        <taxon>Eukaryota</taxon>
        <taxon>Viridiplantae</taxon>
        <taxon>Streptophyta</taxon>
        <taxon>Embryophyta</taxon>
        <taxon>Tracheophyta</taxon>
        <taxon>Spermatophyta</taxon>
        <taxon>Magnoliopsida</taxon>
        <taxon>eudicotyledons</taxon>
        <taxon>Gunneridae</taxon>
        <taxon>Pentapetalae</taxon>
        <taxon>rosids</taxon>
        <taxon>fabids</taxon>
        <taxon>Malpighiales</taxon>
        <taxon>Rhizophoraceae</taxon>
        <taxon>Rhizophora</taxon>
    </lineage>
</organism>
<proteinExistence type="predicted"/>
<reference evidence="1" key="1">
    <citation type="submission" date="2018-02" db="EMBL/GenBank/DDBJ databases">
        <title>Rhizophora mucronata_Transcriptome.</title>
        <authorList>
            <person name="Meera S.P."/>
            <person name="Sreeshan A."/>
            <person name="Augustine A."/>
        </authorList>
    </citation>
    <scope>NUCLEOTIDE SEQUENCE</scope>
    <source>
        <tissue evidence="1">Leaf</tissue>
    </source>
</reference>
<dbReference type="EMBL" id="GGEC01026684">
    <property type="protein sequence ID" value="MBX07168.1"/>
    <property type="molecule type" value="Transcribed_RNA"/>
</dbReference>